<evidence type="ECO:0000259" key="1">
    <source>
        <dbReference type="Pfam" id="PF00296"/>
    </source>
</evidence>
<keyword evidence="3" id="KW-1185">Reference proteome</keyword>
<dbReference type="RefSeq" id="WP_184751704.1">
    <property type="nucleotide sequence ID" value="NZ_BAAAJR010000001.1"/>
</dbReference>
<dbReference type="GO" id="GO:0016705">
    <property type="term" value="F:oxidoreductase activity, acting on paired donors, with incorporation or reduction of molecular oxygen"/>
    <property type="evidence" value="ECO:0007669"/>
    <property type="project" value="InterPro"/>
</dbReference>
<organism evidence="2 3">
    <name type="scientific">Microbacterium thalassium</name>
    <dbReference type="NCBI Taxonomy" id="362649"/>
    <lineage>
        <taxon>Bacteria</taxon>
        <taxon>Bacillati</taxon>
        <taxon>Actinomycetota</taxon>
        <taxon>Actinomycetes</taxon>
        <taxon>Micrococcales</taxon>
        <taxon>Microbacteriaceae</taxon>
        <taxon>Microbacterium</taxon>
    </lineage>
</organism>
<dbReference type="InterPro" id="IPR011251">
    <property type="entry name" value="Luciferase-like_dom"/>
</dbReference>
<dbReference type="Pfam" id="PF00296">
    <property type="entry name" value="Bac_luciferase"/>
    <property type="match status" value="1"/>
</dbReference>
<dbReference type="AlphaFoldDB" id="A0A7X0KW15"/>
<dbReference type="GO" id="GO:0005829">
    <property type="term" value="C:cytosol"/>
    <property type="evidence" value="ECO:0007669"/>
    <property type="project" value="TreeGrafter"/>
</dbReference>
<dbReference type="PANTHER" id="PTHR30137">
    <property type="entry name" value="LUCIFERASE-LIKE MONOOXYGENASE"/>
    <property type="match status" value="1"/>
</dbReference>
<dbReference type="SUPFAM" id="SSF51679">
    <property type="entry name" value="Bacterial luciferase-like"/>
    <property type="match status" value="1"/>
</dbReference>
<accession>A0A7X0KW15</accession>
<sequence>MKRFGTLSFGHYGPLGGGHELSAADSMLQAIDLAQGMDELGVNGVYFRVHHFARQQSSPMPLLAAIAARTQRIEMGTGVIDMRYENPLYLAEEAASVDLISGGRLALGVSRGSPESVVRGYETFGYTGSEDPRGADIAREHFALLLRAVEGEGLAERDPYSPFGGGMGLQRIEPYSEGLRSRIWWGAGNRDSAEWAGRTGVNLMSSTLLTEADGTPFDLLQAQQIDAFRAAYREAGHAGEPRVSVSRSVIPITTAQERMYFGGRQDGDQIGVIDGMRSTFGKTYAAEPDVLVEQLLQDEAIQSADTLMITIPSQLGVDFNLRLMDSFARYVAPSLGWESTLADAPAPVSASDRRQS</sequence>
<reference evidence="2 3" key="1">
    <citation type="submission" date="2020-08" db="EMBL/GenBank/DDBJ databases">
        <title>Sequencing the genomes of 1000 actinobacteria strains.</title>
        <authorList>
            <person name="Klenk H.-P."/>
        </authorList>
    </citation>
    <scope>NUCLEOTIDE SEQUENCE [LARGE SCALE GENOMIC DNA]</scope>
    <source>
        <strain evidence="2 3">DSM 12511</strain>
    </source>
</reference>
<dbReference type="InterPro" id="IPR050766">
    <property type="entry name" value="Bact_Lucif_Oxidored"/>
</dbReference>
<name>A0A7X0KW15_9MICO</name>
<dbReference type="Proteomes" id="UP000537775">
    <property type="component" value="Unassembled WGS sequence"/>
</dbReference>
<evidence type="ECO:0000313" key="3">
    <source>
        <dbReference type="Proteomes" id="UP000537775"/>
    </source>
</evidence>
<keyword evidence="2" id="KW-0503">Monooxygenase</keyword>
<dbReference type="InterPro" id="IPR036661">
    <property type="entry name" value="Luciferase-like_sf"/>
</dbReference>
<dbReference type="Gene3D" id="3.20.20.30">
    <property type="entry name" value="Luciferase-like domain"/>
    <property type="match status" value="1"/>
</dbReference>
<feature type="domain" description="Luciferase-like" evidence="1">
    <location>
        <begin position="20"/>
        <end position="257"/>
    </location>
</feature>
<dbReference type="GO" id="GO:0004497">
    <property type="term" value="F:monooxygenase activity"/>
    <property type="evidence" value="ECO:0007669"/>
    <property type="project" value="UniProtKB-KW"/>
</dbReference>
<evidence type="ECO:0000313" key="2">
    <source>
        <dbReference type="EMBL" id="MBB6392659.1"/>
    </source>
</evidence>
<gene>
    <name evidence="2" type="ORF">HD594_002972</name>
</gene>
<protein>
    <submittedName>
        <fullName evidence="2">Alkanesulfonate monooxygenase SsuD/methylene tetrahydromethanopterin reductase-like flavin-dependent oxidoreductase (Luciferase family)</fullName>
    </submittedName>
</protein>
<proteinExistence type="predicted"/>
<dbReference type="PANTHER" id="PTHR30137:SF15">
    <property type="entry name" value="BLL6902 PROTEIN"/>
    <property type="match status" value="1"/>
</dbReference>
<dbReference type="EMBL" id="JACHML010000001">
    <property type="protein sequence ID" value="MBB6392659.1"/>
    <property type="molecule type" value="Genomic_DNA"/>
</dbReference>
<comment type="caution">
    <text evidence="2">The sequence shown here is derived from an EMBL/GenBank/DDBJ whole genome shotgun (WGS) entry which is preliminary data.</text>
</comment>
<keyword evidence="2" id="KW-0560">Oxidoreductase</keyword>